<feature type="transmembrane region" description="Helical" evidence="8">
    <location>
        <begin position="94"/>
        <end position="116"/>
    </location>
</feature>
<evidence type="ECO:0000256" key="5">
    <source>
        <dbReference type="ARBA" id="ARBA00022692"/>
    </source>
</evidence>
<organism evidence="10 11">
    <name type="scientific">Saprolegnia parasitica (strain CBS 223.65)</name>
    <dbReference type="NCBI Taxonomy" id="695850"/>
    <lineage>
        <taxon>Eukaryota</taxon>
        <taxon>Sar</taxon>
        <taxon>Stramenopiles</taxon>
        <taxon>Oomycota</taxon>
        <taxon>Saprolegniomycetes</taxon>
        <taxon>Saprolegniales</taxon>
        <taxon>Saprolegniaceae</taxon>
        <taxon>Saprolegnia</taxon>
    </lineage>
</organism>
<feature type="transmembrane region" description="Helical" evidence="8">
    <location>
        <begin position="175"/>
        <end position="192"/>
    </location>
</feature>
<feature type="transmembrane region" description="Helical" evidence="8">
    <location>
        <begin position="146"/>
        <end position="163"/>
    </location>
</feature>
<feature type="transmembrane region" description="Helical" evidence="8">
    <location>
        <begin position="5"/>
        <end position="23"/>
    </location>
</feature>
<dbReference type="AlphaFoldDB" id="A0A067CQ57"/>
<feature type="transmembrane region" description="Helical" evidence="8">
    <location>
        <begin position="237"/>
        <end position="257"/>
    </location>
</feature>
<keyword evidence="11" id="KW-1185">Reference proteome</keyword>
<feature type="transmembrane region" description="Helical" evidence="8">
    <location>
        <begin position="64"/>
        <end position="88"/>
    </location>
</feature>
<protein>
    <submittedName>
        <fullName evidence="10">RarD protein</fullName>
    </submittedName>
</protein>
<dbReference type="KEGG" id="spar:SPRG_06505"/>
<keyword evidence="5 8" id="KW-0812">Transmembrane</keyword>
<dbReference type="RefSeq" id="XP_012200712.1">
    <property type="nucleotide sequence ID" value="XM_012345322.1"/>
</dbReference>
<sequence length="311" mass="34029">MPHIGLFAAIGCFTLWGLFPIYWKQLEAISAVQLALHRIVWSCVLLMVYLVGSRQLPAYLRAIASWRVVGIYTLSSVFIFTNWLLLVWAINAGYIIEGSLGYFINPLLNVALGVLFFHERLRWLQWVAISVAAAGVLVVAIAYASFPWIALTLATTFALYGYIKKLAPLNALDGLTLECMLLLPPSVVYLVVAECNGSGAFSHVDTVSNLMLVGGGVVTIAPLLLFAIAAPRISLSLLGVTQYVAPSIQFLLGVFLYNEPFSTFKLIGFILVWAALLLYTMEGLVELRRAKIAAANRVQTPPVDSVSSVPY</sequence>
<evidence type="ECO:0000313" key="10">
    <source>
        <dbReference type="EMBL" id="KDO28651.1"/>
    </source>
</evidence>
<evidence type="ECO:0000256" key="7">
    <source>
        <dbReference type="ARBA" id="ARBA00023136"/>
    </source>
</evidence>
<feature type="transmembrane region" description="Helical" evidence="8">
    <location>
        <begin position="123"/>
        <end position="140"/>
    </location>
</feature>
<keyword evidence="7 8" id="KW-0472">Membrane</keyword>
<feature type="non-terminal residue" evidence="10">
    <location>
        <position position="1"/>
    </location>
</feature>
<dbReference type="Proteomes" id="UP000030745">
    <property type="component" value="Unassembled WGS sequence"/>
</dbReference>
<dbReference type="GO" id="GO:0005886">
    <property type="term" value="C:plasma membrane"/>
    <property type="evidence" value="ECO:0007669"/>
    <property type="project" value="UniProtKB-SubCell"/>
</dbReference>
<name>A0A067CQ57_SAPPC</name>
<dbReference type="InterPro" id="IPR004626">
    <property type="entry name" value="RarD"/>
</dbReference>
<dbReference type="NCBIfam" id="TIGR00688">
    <property type="entry name" value="rarD"/>
    <property type="match status" value="1"/>
</dbReference>
<evidence type="ECO:0000256" key="3">
    <source>
        <dbReference type="ARBA" id="ARBA00022448"/>
    </source>
</evidence>
<evidence type="ECO:0000256" key="6">
    <source>
        <dbReference type="ARBA" id="ARBA00022989"/>
    </source>
</evidence>
<evidence type="ECO:0000256" key="4">
    <source>
        <dbReference type="ARBA" id="ARBA00022475"/>
    </source>
</evidence>
<dbReference type="GeneID" id="24128853"/>
<keyword evidence="4" id="KW-1003">Cell membrane</keyword>
<dbReference type="InterPro" id="IPR000620">
    <property type="entry name" value="EamA_dom"/>
</dbReference>
<dbReference type="OrthoDB" id="64403at2759"/>
<keyword evidence="6 8" id="KW-1133">Transmembrane helix</keyword>
<reference evidence="10 11" key="1">
    <citation type="journal article" date="2013" name="PLoS Genet.">
        <title>Distinctive expansion of potential virulence genes in the genome of the oomycete fish pathogen Saprolegnia parasitica.</title>
        <authorList>
            <person name="Jiang R.H."/>
            <person name="de Bruijn I."/>
            <person name="Haas B.J."/>
            <person name="Belmonte R."/>
            <person name="Lobach L."/>
            <person name="Christie J."/>
            <person name="van den Ackerveken G."/>
            <person name="Bottin A."/>
            <person name="Bulone V."/>
            <person name="Diaz-Moreno S.M."/>
            <person name="Dumas B."/>
            <person name="Fan L."/>
            <person name="Gaulin E."/>
            <person name="Govers F."/>
            <person name="Grenville-Briggs L.J."/>
            <person name="Horner N.R."/>
            <person name="Levin J.Z."/>
            <person name="Mammella M."/>
            <person name="Meijer H.J."/>
            <person name="Morris P."/>
            <person name="Nusbaum C."/>
            <person name="Oome S."/>
            <person name="Phillips A.J."/>
            <person name="van Rooyen D."/>
            <person name="Rzeszutek E."/>
            <person name="Saraiva M."/>
            <person name="Secombes C.J."/>
            <person name="Seidl M.F."/>
            <person name="Snel B."/>
            <person name="Stassen J.H."/>
            <person name="Sykes S."/>
            <person name="Tripathy S."/>
            <person name="van den Berg H."/>
            <person name="Vega-Arreguin J.C."/>
            <person name="Wawra S."/>
            <person name="Young S.K."/>
            <person name="Zeng Q."/>
            <person name="Dieguez-Uribeondo J."/>
            <person name="Russ C."/>
            <person name="Tyler B.M."/>
            <person name="van West P."/>
        </authorList>
    </citation>
    <scope>NUCLEOTIDE SEQUENCE [LARGE SCALE GENOMIC DNA]</scope>
    <source>
        <strain evidence="10 11">CBS 223.65</strain>
    </source>
</reference>
<gene>
    <name evidence="10" type="ORF">SPRG_06505</name>
</gene>
<dbReference type="OMA" id="TLECMLL"/>
<feature type="transmembrane region" description="Helical" evidence="8">
    <location>
        <begin position="263"/>
        <end position="281"/>
    </location>
</feature>
<comment type="subcellular location">
    <subcellularLocation>
        <location evidence="1">Cell membrane</location>
        <topology evidence="1">Multi-pass membrane protein</topology>
    </subcellularLocation>
</comment>
<feature type="domain" description="EamA" evidence="9">
    <location>
        <begin position="4"/>
        <end position="140"/>
    </location>
</feature>
<dbReference type="SUPFAM" id="SSF103481">
    <property type="entry name" value="Multidrug resistance efflux transporter EmrE"/>
    <property type="match status" value="2"/>
</dbReference>
<evidence type="ECO:0000256" key="1">
    <source>
        <dbReference type="ARBA" id="ARBA00004651"/>
    </source>
</evidence>
<proteinExistence type="inferred from homology"/>
<dbReference type="Pfam" id="PF00892">
    <property type="entry name" value="EamA"/>
    <property type="match status" value="1"/>
</dbReference>
<evidence type="ECO:0000256" key="8">
    <source>
        <dbReference type="SAM" id="Phobius"/>
    </source>
</evidence>
<evidence type="ECO:0000313" key="11">
    <source>
        <dbReference type="Proteomes" id="UP000030745"/>
    </source>
</evidence>
<feature type="transmembrane region" description="Helical" evidence="8">
    <location>
        <begin position="212"/>
        <end position="230"/>
    </location>
</feature>
<keyword evidence="3" id="KW-0813">Transport</keyword>
<dbReference type="EMBL" id="KK583210">
    <property type="protein sequence ID" value="KDO28651.1"/>
    <property type="molecule type" value="Genomic_DNA"/>
</dbReference>
<dbReference type="InterPro" id="IPR037185">
    <property type="entry name" value="EmrE-like"/>
</dbReference>
<comment type="similarity">
    <text evidence="2">Belongs to the EamA transporter family.</text>
</comment>
<evidence type="ECO:0000259" key="9">
    <source>
        <dbReference type="Pfam" id="PF00892"/>
    </source>
</evidence>
<evidence type="ECO:0000256" key="2">
    <source>
        <dbReference type="ARBA" id="ARBA00007362"/>
    </source>
</evidence>
<accession>A0A067CQ57</accession>
<dbReference type="VEuPathDB" id="FungiDB:SPRG_06505"/>